<protein>
    <submittedName>
        <fullName evidence="3">Kinase-like protein</fullName>
    </submittedName>
</protein>
<dbReference type="PROSITE" id="PS50011">
    <property type="entry name" value="PROTEIN_KINASE_DOM"/>
    <property type="match status" value="1"/>
</dbReference>
<feature type="domain" description="Protein kinase" evidence="2">
    <location>
        <begin position="137"/>
        <end position="459"/>
    </location>
</feature>
<dbReference type="InterPro" id="IPR011009">
    <property type="entry name" value="Kinase-like_dom_sf"/>
</dbReference>
<reference evidence="3 4" key="1">
    <citation type="submission" date="2017-10" db="EMBL/GenBank/DDBJ databases">
        <title>Extensive intraspecific genome diversity in a model arbuscular mycorrhizal fungus.</title>
        <authorList>
            <person name="Chen E.C.H."/>
            <person name="Morin E."/>
            <person name="Baudet D."/>
            <person name="Noel J."/>
            <person name="Ndikumana S."/>
            <person name="Charron P."/>
            <person name="St-Onge C."/>
            <person name="Giorgi J."/>
            <person name="Grigoriev I.V."/>
            <person name="Roux C."/>
            <person name="Martin F.M."/>
            <person name="Corradi N."/>
        </authorList>
    </citation>
    <scope>NUCLEOTIDE SEQUENCE [LARGE SCALE GENOMIC DNA]</scope>
    <source>
        <strain evidence="3 4">A1</strain>
    </source>
</reference>
<dbReference type="Gene3D" id="1.10.510.10">
    <property type="entry name" value="Transferase(Phosphotransferase) domain 1"/>
    <property type="match status" value="1"/>
</dbReference>
<dbReference type="VEuPathDB" id="FungiDB:RhiirA1_542811"/>
<proteinExistence type="predicted"/>
<dbReference type="VEuPathDB" id="FungiDB:RhiirFUN_023094"/>
<dbReference type="AlphaFoldDB" id="A0A2N0QUA2"/>
<dbReference type="SUPFAM" id="SSF56112">
    <property type="entry name" value="Protein kinase-like (PK-like)"/>
    <property type="match status" value="1"/>
</dbReference>
<evidence type="ECO:0000313" key="3">
    <source>
        <dbReference type="EMBL" id="PKC54651.1"/>
    </source>
</evidence>
<name>A0A2N0QUA2_9GLOM</name>
<dbReference type="GO" id="GO:0005737">
    <property type="term" value="C:cytoplasm"/>
    <property type="evidence" value="ECO:0007669"/>
    <property type="project" value="TreeGrafter"/>
</dbReference>
<dbReference type="GO" id="GO:0007165">
    <property type="term" value="P:signal transduction"/>
    <property type="evidence" value="ECO:0007669"/>
    <property type="project" value="TreeGrafter"/>
</dbReference>
<dbReference type="GO" id="GO:0004672">
    <property type="term" value="F:protein kinase activity"/>
    <property type="evidence" value="ECO:0007669"/>
    <property type="project" value="InterPro"/>
</dbReference>
<dbReference type="SMART" id="SM00220">
    <property type="entry name" value="S_TKc"/>
    <property type="match status" value="1"/>
</dbReference>
<evidence type="ECO:0000313" key="4">
    <source>
        <dbReference type="Proteomes" id="UP000232688"/>
    </source>
</evidence>
<dbReference type="PANTHER" id="PTHR23257">
    <property type="entry name" value="SERINE-THREONINE PROTEIN KINASE"/>
    <property type="match status" value="1"/>
</dbReference>
<comment type="caution">
    <text evidence="3">The sequence shown here is derived from an EMBL/GenBank/DDBJ whole genome shotgun (WGS) entry which is preliminary data.</text>
</comment>
<accession>A0A2N0QUA2</accession>
<organism evidence="3 4">
    <name type="scientific">Rhizophagus irregularis</name>
    <dbReference type="NCBI Taxonomy" id="588596"/>
    <lineage>
        <taxon>Eukaryota</taxon>
        <taxon>Fungi</taxon>
        <taxon>Fungi incertae sedis</taxon>
        <taxon>Mucoromycota</taxon>
        <taxon>Glomeromycotina</taxon>
        <taxon>Glomeromycetes</taxon>
        <taxon>Glomerales</taxon>
        <taxon>Glomeraceae</taxon>
        <taxon>Rhizophagus</taxon>
    </lineage>
</organism>
<dbReference type="InterPro" id="IPR050167">
    <property type="entry name" value="Ser_Thr_protein_kinase"/>
</dbReference>
<dbReference type="EMBL" id="LLXH01003088">
    <property type="protein sequence ID" value="PKC54651.1"/>
    <property type="molecule type" value="Genomic_DNA"/>
</dbReference>
<keyword evidence="3" id="KW-0418">Kinase</keyword>
<dbReference type="PANTHER" id="PTHR23257:SF963">
    <property type="entry name" value="AT08303P"/>
    <property type="match status" value="1"/>
</dbReference>
<feature type="region of interest" description="Disordered" evidence="1">
    <location>
        <begin position="334"/>
        <end position="374"/>
    </location>
</feature>
<sequence length="459" mass="54164">MSGIRTEVVWAALNRSKALMDYNIYNNIHKKYEFQKQTLLADNSLTEDEKTEAIKKLSKTYDKYKVLKNEGTKRICENCNQECLATLWCEYCIRNYLKTKFSNWTSGNDDIDDLIQKCQTETLNPRAIIEWIPYNKLQNIEFLTKGGFSEIYTAKRIGGRYEVWNFKEQKLERSGFNTNVILKRLENVENANNNWFEEAISHLTISNKDACFVQCYGLTQDPLKKNYMLVMNKMDIDLRKYLQQNHNQLTWKVRIFIVREIIVAVYNIHKKNIIHRDLHSGNILHSPRSDRWHISDLGFCGPADKPTKKSDYTNTHNKLFASKIHQFENFPEPRNATEEEQEEFHSKPHDFHIPDNIDDFGKSNTNRKSSSTSTISDNFEDDNIYLLTKFNELQINSANDTHNNFIKDETIQQQIKNYHIDINDEDEICNNPYFHSEEQDEFDIPDGKSFLLHSIFRIF</sequence>
<dbReference type="GO" id="GO:0005524">
    <property type="term" value="F:ATP binding"/>
    <property type="evidence" value="ECO:0007669"/>
    <property type="project" value="InterPro"/>
</dbReference>
<feature type="compositionally biased region" description="Low complexity" evidence="1">
    <location>
        <begin position="363"/>
        <end position="374"/>
    </location>
</feature>
<dbReference type="VEuPathDB" id="FungiDB:FUN_017606"/>
<keyword evidence="3" id="KW-0808">Transferase</keyword>
<dbReference type="Proteomes" id="UP000232688">
    <property type="component" value="Unassembled WGS sequence"/>
</dbReference>
<reference evidence="3 4" key="2">
    <citation type="submission" date="2017-10" db="EMBL/GenBank/DDBJ databases">
        <title>Genome analyses suggest a sexual origin of heterokaryosis in a supposedly ancient asexual fungus.</title>
        <authorList>
            <person name="Corradi N."/>
            <person name="Sedzielewska K."/>
            <person name="Noel J."/>
            <person name="Charron P."/>
            <person name="Farinelli L."/>
            <person name="Marton T."/>
            <person name="Kruger M."/>
            <person name="Pelin A."/>
            <person name="Brachmann A."/>
            <person name="Corradi N."/>
        </authorList>
    </citation>
    <scope>NUCLEOTIDE SEQUENCE [LARGE SCALE GENOMIC DNA]</scope>
    <source>
        <strain evidence="3 4">A1</strain>
    </source>
</reference>
<evidence type="ECO:0000256" key="1">
    <source>
        <dbReference type="SAM" id="MobiDB-lite"/>
    </source>
</evidence>
<gene>
    <name evidence="3" type="ORF">RhiirA1_542811</name>
</gene>
<dbReference type="InterPro" id="IPR000719">
    <property type="entry name" value="Prot_kinase_dom"/>
</dbReference>
<feature type="compositionally biased region" description="Basic and acidic residues" evidence="1">
    <location>
        <begin position="343"/>
        <end position="361"/>
    </location>
</feature>
<dbReference type="Pfam" id="PF00069">
    <property type="entry name" value="Pkinase"/>
    <property type="match status" value="1"/>
</dbReference>
<dbReference type="VEuPathDB" id="FungiDB:RhiirFUN_022974"/>
<evidence type="ECO:0000259" key="2">
    <source>
        <dbReference type="PROSITE" id="PS50011"/>
    </source>
</evidence>